<comment type="caution">
    <text evidence="1">The sequence shown here is derived from an EMBL/GenBank/DDBJ whole genome shotgun (WGS) entry which is preliminary data.</text>
</comment>
<dbReference type="AlphaFoldDB" id="A0A1V6PDX4"/>
<dbReference type="EMBL" id="MDYN01000157">
    <property type="protein sequence ID" value="OQD75269.1"/>
    <property type="molecule type" value="Genomic_DNA"/>
</dbReference>
<reference evidence="2" key="1">
    <citation type="journal article" date="2017" name="Nat. Microbiol.">
        <title>Global analysis of biosynthetic gene clusters reveals vast potential of secondary metabolite production in Penicillium species.</title>
        <authorList>
            <person name="Nielsen J.C."/>
            <person name="Grijseels S."/>
            <person name="Prigent S."/>
            <person name="Ji B."/>
            <person name="Dainat J."/>
            <person name="Nielsen K.F."/>
            <person name="Frisvad J.C."/>
            <person name="Workman M."/>
            <person name="Nielsen J."/>
        </authorList>
    </citation>
    <scope>NUCLEOTIDE SEQUENCE [LARGE SCALE GENOMIC DNA]</scope>
    <source>
        <strain evidence="2">IBT 31811</strain>
    </source>
</reference>
<evidence type="ECO:0000313" key="1">
    <source>
        <dbReference type="EMBL" id="OQD75269.1"/>
    </source>
</evidence>
<dbReference type="Proteomes" id="UP000191672">
    <property type="component" value="Unassembled WGS sequence"/>
</dbReference>
<organism evidence="1 2">
    <name type="scientific">Penicillium antarcticum</name>
    <dbReference type="NCBI Taxonomy" id="416450"/>
    <lineage>
        <taxon>Eukaryota</taxon>
        <taxon>Fungi</taxon>
        <taxon>Dikarya</taxon>
        <taxon>Ascomycota</taxon>
        <taxon>Pezizomycotina</taxon>
        <taxon>Eurotiomycetes</taxon>
        <taxon>Eurotiomycetidae</taxon>
        <taxon>Eurotiales</taxon>
        <taxon>Aspergillaceae</taxon>
        <taxon>Penicillium</taxon>
    </lineage>
</organism>
<evidence type="ECO:0000313" key="2">
    <source>
        <dbReference type="Proteomes" id="UP000191672"/>
    </source>
</evidence>
<name>A0A1V6PDX4_9EURO</name>
<accession>A0A1V6PDX4</accession>
<proteinExistence type="predicted"/>
<protein>
    <submittedName>
        <fullName evidence="1">Uncharacterized protein</fullName>
    </submittedName>
</protein>
<gene>
    <name evidence="1" type="ORF">PENANT_c157G08738</name>
</gene>
<feature type="non-terminal residue" evidence="1">
    <location>
        <position position="35"/>
    </location>
</feature>
<sequence length="35" mass="3998">MELVHIQQLKAEPASIQSLVKTVNDLSYRSFPQLI</sequence>
<keyword evidence="2" id="KW-1185">Reference proteome</keyword>